<evidence type="ECO:0000313" key="3">
    <source>
        <dbReference type="EMBL" id="MBV3490844.1"/>
    </source>
</evidence>
<protein>
    <submittedName>
        <fullName evidence="2">Polysaccharide pyruvyl transferase family protein</fullName>
    </submittedName>
</protein>
<gene>
    <name evidence="4" type="ORF">DW105_22210</name>
    <name evidence="2" type="ORF">GAS37_23175</name>
    <name evidence="3" type="ORF">KSX14_19950</name>
</gene>
<accession>A0A415Q176</accession>
<comment type="caution">
    <text evidence="2">The sequence shown here is derived from an EMBL/GenBank/DDBJ whole genome shotgun (WGS) entry which is preliminary data.</text>
</comment>
<dbReference type="PANTHER" id="PTHR36836">
    <property type="entry name" value="COLANIC ACID BIOSYNTHESIS PROTEIN WCAK"/>
    <property type="match status" value="1"/>
</dbReference>
<dbReference type="Pfam" id="PF04230">
    <property type="entry name" value="PS_pyruv_trans"/>
    <property type="match status" value="1"/>
</dbReference>
<dbReference type="Proteomes" id="UP000283958">
    <property type="component" value="Unassembled WGS sequence"/>
</dbReference>
<dbReference type="RefSeq" id="WP_118328032.1">
    <property type="nucleotide sequence ID" value="NZ_JABWDE010000103.1"/>
</dbReference>
<keyword evidence="2" id="KW-0808">Transferase</keyword>
<evidence type="ECO:0000313" key="6">
    <source>
        <dbReference type="Proteomes" id="UP000470332"/>
    </source>
</evidence>
<proteinExistence type="predicted"/>
<organism evidence="2 6">
    <name type="scientific">Phocaeicola vulgatus</name>
    <name type="common">Bacteroides vulgatus</name>
    <dbReference type="NCBI Taxonomy" id="821"/>
    <lineage>
        <taxon>Bacteria</taxon>
        <taxon>Pseudomonadati</taxon>
        <taxon>Bacteroidota</taxon>
        <taxon>Bacteroidia</taxon>
        <taxon>Bacteroidales</taxon>
        <taxon>Bacteroidaceae</taxon>
        <taxon>Phocaeicola</taxon>
    </lineage>
</organism>
<dbReference type="GO" id="GO:0016740">
    <property type="term" value="F:transferase activity"/>
    <property type="evidence" value="ECO:0007669"/>
    <property type="project" value="UniProtKB-KW"/>
</dbReference>
<dbReference type="EMBL" id="JAHOGA010000092">
    <property type="protein sequence ID" value="MBV3490844.1"/>
    <property type="molecule type" value="Genomic_DNA"/>
</dbReference>
<dbReference type="EMBL" id="QRMN01000103">
    <property type="protein sequence ID" value="RHJ68301.1"/>
    <property type="molecule type" value="Genomic_DNA"/>
</dbReference>
<dbReference type="InterPro" id="IPR007345">
    <property type="entry name" value="Polysacch_pyruvyl_Trfase"/>
</dbReference>
<evidence type="ECO:0000313" key="4">
    <source>
        <dbReference type="EMBL" id="RHJ68301.1"/>
    </source>
</evidence>
<dbReference type="Proteomes" id="UP000470332">
    <property type="component" value="Unassembled WGS sequence"/>
</dbReference>
<sequence>MNHKKYIIISGLNLRDNNRGTAALGYGAISFLQQRENLKEGTILLNIRCYKNFLKSCNRKCKEEILSVNSITWHRKTIGIFIIEWWLLRKLGILLPWSQTAKLLKSVEYVAAINGGDGFSDIYGTDTFHSRLLETWIALKMNIPVIQLPQTLGPFQLQRNYDEARYILSHSKTVYVRDDKFTPELKKMGIKNELTKDLSAYMQPEPWNIDIKPNSVGINVSGLAYSNGFRTLAGQFDAYPELIDRLICHFRDKGHTIYLIPHSYNYEIPEPNNDDMVACKAAYDKLKDKSNVIFVDKDLISPQVKYVISKMSFFIGTRMHANFASIYSGVPLFGLAYSYKFEGAFNANGLDGKNQTAMIIGIKEKDINGIIEKVEKTYQKYSFGNL</sequence>
<dbReference type="AlphaFoldDB" id="A0A415Q176"/>
<reference evidence="2 6" key="2">
    <citation type="journal article" date="2019" name="Nat. Med.">
        <title>A library of human gut bacterial isolates paired with longitudinal multiomics data enables mechanistic microbiome research.</title>
        <authorList>
            <person name="Poyet M."/>
            <person name="Groussin M."/>
            <person name="Gibbons S.M."/>
            <person name="Avila-Pacheco J."/>
            <person name="Jiang X."/>
            <person name="Kearney S.M."/>
            <person name="Perrotta A.R."/>
            <person name="Berdy B."/>
            <person name="Zhao S."/>
            <person name="Lieberman T.D."/>
            <person name="Swanson P.K."/>
            <person name="Smith M."/>
            <person name="Roesemann S."/>
            <person name="Alexander J.E."/>
            <person name="Rich S.A."/>
            <person name="Livny J."/>
            <person name="Vlamakis H."/>
            <person name="Clish C."/>
            <person name="Bullock K."/>
            <person name="Deik A."/>
            <person name="Scott J."/>
            <person name="Pierce K.A."/>
            <person name="Xavier R.J."/>
            <person name="Alm E.J."/>
        </authorList>
    </citation>
    <scope>NUCLEOTIDE SEQUENCE [LARGE SCALE GENOMIC DNA]</scope>
    <source>
        <strain evidence="2 6">BIOML-A9</strain>
    </source>
</reference>
<evidence type="ECO:0000259" key="1">
    <source>
        <dbReference type="Pfam" id="PF04230"/>
    </source>
</evidence>
<feature type="domain" description="Polysaccharide pyruvyl transferase" evidence="1">
    <location>
        <begin position="76"/>
        <end position="339"/>
    </location>
</feature>
<dbReference type="PANTHER" id="PTHR36836:SF1">
    <property type="entry name" value="COLANIC ACID BIOSYNTHESIS PROTEIN WCAK"/>
    <property type="match status" value="1"/>
</dbReference>
<evidence type="ECO:0000313" key="5">
    <source>
        <dbReference type="Proteomes" id="UP000283958"/>
    </source>
</evidence>
<name>A0A415Q176_PHOVU</name>
<dbReference type="EMBL" id="WCXA01000094">
    <property type="protein sequence ID" value="KAB3852353.1"/>
    <property type="molecule type" value="Genomic_DNA"/>
</dbReference>
<reference evidence="3" key="3">
    <citation type="submission" date="2021-06" db="EMBL/GenBank/DDBJ databases">
        <title>Collection of gut derived symbiotic bacterial strains cultured from healthy donors.</title>
        <authorList>
            <person name="Lin H."/>
            <person name="Littmann E."/>
            <person name="Pamer E.G."/>
        </authorList>
    </citation>
    <scope>NUCLEOTIDE SEQUENCE</scope>
    <source>
        <strain evidence="3">MSK.19.85</strain>
    </source>
</reference>
<reference evidence="4 5" key="1">
    <citation type="submission" date="2018-08" db="EMBL/GenBank/DDBJ databases">
        <title>A genome reference for cultivated species of the human gut microbiota.</title>
        <authorList>
            <person name="Zou Y."/>
            <person name="Xue W."/>
            <person name="Luo G."/>
        </authorList>
    </citation>
    <scope>NUCLEOTIDE SEQUENCE [LARGE SCALE GENOMIC DNA]</scope>
    <source>
        <strain evidence="4 5">AM09-18</strain>
    </source>
</reference>
<evidence type="ECO:0000313" key="2">
    <source>
        <dbReference type="EMBL" id="KAB3852353.1"/>
    </source>
</evidence>
<dbReference type="Proteomes" id="UP000758576">
    <property type="component" value="Unassembled WGS sequence"/>
</dbReference>